<dbReference type="STRING" id="1576369.SAMN05421753_10996"/>
<organism evidence="1 2">
    <name type="scientific">Planctomicrobium piriforme</name>
    <dbReference type="NCBI Taxonomy" id="1576369"/>
    <lineage>
        <taxon>Bacteria</taxon>
        <taxon>Pseudomonadati</taxon>
        <taxon>Planctomycetota</taxon>
        <taxon>Planctomycetia</taxon>
        <taxon>Planctomycetales</taxon>
        <taxon>Planctomycetaceae</taxon>
        <taxon>Planctomicrobium</taxon>
    </lineage>
</organism>
<gene>
    <name evidence="1" type="ORF">SAMN05421753_10996</name>
</gene>
<name>A0A1I3IF43_9PLAN</name>
<reference evidence="2" key="1">
    <citation type="submission" date="2016-10" db="EMBL/GenBank/DDBJ databases">
        <authorList>
            <person name="Varghese N."/>
            <person name="Submissions S."/>
        </authorList>
    </citation>
    <scope>NUCLEOTIDE SEQUENCE [LARGE SCALE GENOMIC DNA]</scope>
    <source>
        <strain evidence="2">DSM 26348</strain>
    </source>
</reference>
<keyword evidence="2" id="KW-1185">Reference proteome</keyword>
<dbReference type="Proteomes" id="UP000199518">
    <property type="component" value="Unassembled WGS sequence"/>
</dbReference>
<dbReference type="EMBL" id="FOQD01000009">
    <property type="protein sequence ID" value="SFI46551.1"/>
    <property type="molecule type" value="Genomic_DNA"/>
</dbReference>
<dbReference type="RefSeq" id="WP_092050788.1">
    <property type="nucleotide sequence ID" value="NZ_FOQD01000009.1"/>
</dbReference>
<accession>A0A1I3IF43</accession>
<proteinExistence type="predicted"/>
<dbReference type="AlphaFoldDB" id="A0A1I3IF43"/>
<evidence type="ECO:0000313" key="1">
    <source>
        <dbReference type="EMBL" id="SFI46551.1"/>
    </source>
</evidence>
<protein>
    <submittedName>
        <fullName evidence="1">Uncharacterized protein</fullName>
    </submittedName>
</protein>
<evidence type="ECO:0000313" key="2">
    <source>
        <dbReference type="Proteomes" id="UP000199518"/>
    </source>
</evidence>
<sequence length="212" mass="24217">MKQSEMLFHYQQHEAAVAIAQTRLGNNRLWEAISHAMEAWPYLDGMTLYLRRTYGQELVQYTAIEIVLKSAPYLLDMKSLVLAEELLQSNRKLRRYSATDLDEMLEDAVHDIQIAFQLWKLVESETTVQEKGSLQPSSDRFVDCWMRMGLLDRRSSKSAGPNGLTKVTNAKTITPCLCRSCGHLIQTRKIDALSPFQCENCGTFDSQLILSH</sequence>